<gene>
    <name evidence="1" type="ORF">CDD82_2708</name>
</gene>
<organism evidence="1 2">
    <name type="scientific">Ophiocordyceps australis</name>
    <dbReference type="NCBI Taxonomy" id="1399860"/>
    <lineage>
        <taxon>Eukaryota</taxon>
        <taxon>Fungi</taxon>
        <taxon>Dikarya</taxon>
        <taxon>Ascomycota</taxon>
        <taxon>Pezizomycotina</taxon>
        <taxon>Sordariomycetes</taxon>
        <taxon>Hypocreomycetidae</taxon>
        <taxon>Hypocreales</taxon>
        <taxon>Ophiocordycipitaceae</taxon>
        <taxon>Ophiocordyceps</taxon>
    </lineage>
</organism>
<keyword evidence="2" id="KW-1185">Reference proteome</keyword>
<sequence length="109" mass="11950">MFNAELVQSRFTASLFEIVMSDLIFTPSTPAKQKPPSANTRPLSRLLSGTMQTLSEPPTGLGKMPLARHVARTRGEKRIVTISISPMIILLRGNAGDASKLFHLAWTCK</sequence>
<comment type="caution">
    <text evidence="1">The sequence shown here is derived from an EMBL/GenBank/DDBJ whole genome shotgun (WGS) entry which is preliminary data.</text>
</comment>
<proteinExistence type="predicted"/>
<protein>
    <submittedName>
        <fullName evidence="1">Uncharacterized protein</fullName>
    </submittedName>
</protein>
<dbReference type="EMBL" id="NJEU01000201">
    <property type="protein sequence ID" value="PHH79015.1"/>
    <property type="molecule type" value="Genomic_DNA"/>
</dbReference>
<dbReference type="AlphaFoldDB" id="A0A2C5ZAW7"/>
<reference evidence="1 2" key="1">
    <citation type="submission" date="2017-06" db="EMBL/GenBank/DDBJ databases">
        <title>Ant-infecting Ophiocordyceps genomes reveal a high diversity of potential behavioral manipulation genes and a possible major role for enterotoxins.</title>
        <authorList>
            <person name="De Bekker C."/>
            <person name="Evans H.C."/>
            <person name="Brachmann A."/>
            <person name="Hughes D.P."/>
        </authorList>
    </citation>
    <scope>NUCLEOTIDE SEQUENCE [LARGE SCALE GENOMIC DNA]</scope>
    <source>
        <strain evidence="1 2">1348a</strain>
    </source>
</reference>
<accession>A0A2C5ZAW7</accession>
<name>A0A2C5ZAW7_9HYPO</name>
<evidence type="ECO:0000313" key="2">
    <source>
        <dbReference type="Proteomes" id="UP000224854"/>
    </source>
</evidence>
<dbReference type="Proteomes" id="UP000224854">
    <property type="component" value="Unassembled WGS sequence"/>
</dbReference>
<evidence type="ECO:0000313" key="1">
    <source>
        <dbReference type="EMBL" id="PHH79015.1"/>
    </source>
</evidence>